<dbReference type="AlphaFoldDB" id="A0A371F3L3"/>
<dbReference type="Proteomes" id="UP000257109">
    <property type="component" value="Unassembled WGS sequence"/>
</dbReference>
<protein>
    <recommendedName>
        <fullName evidence="3">DUF4408 domain-containing protein</fullName>
    </recommendedName>
</protein>
<comment type="caution">
    <text evidence="4">The sequence shown here is derived from an EMBL/GenBank/DDBJ whole genome shotgun (WGS) entry which is preliminary data.</text>
</comment>
<dbReference type="InterPro" id="IPR025520">
    <property type="entry name" value="DUF4408"/>
</dbReference>
<feature type="non-terminal residue" evidence="4">
    <location>
        <position position="392"/>
    </location>
</feature>
<keyword evidence="2" id="KW-0812">Transmembrane</keyword>
<keyword evidence="2" id="KW-0472">Membrane</keyword>
<evidence type="ECO:0000256" key="2">
    <source>
        <dbReference type="SAM" id="Phobius"/>
    </source>
</evidence>
<sequence length="392" mass="43520">MGLNITLPLLSYFFLTEAPHIWAFFLTCFTPPYLYILINFIILTIVGSSKLHNHRHHHSPSKDTVLLPTDPGIYDRPPAVQIHIPDTVNITVTTQIDYDTDVAASDKYLNETKLTSSYDTIIEGNGSIGIVYDKNTSVKAMVNDDNSIGAVSPSLQRKYSLEGEGGGEGEEAGDAGEHVEDDNGGVRCGDVGDVGDTVKGFERWGSDVEVEGVRRKGEECVYEADEGVIAESRRVKPASGSLHQQVQREDEVAEARILHELNRLRVTTQTISARKPEFDEELLKMFRKVEINIPLLDVIKQIPKYEKFLKELCVHKRKKMKRSAEIGGVMFALTKNAEFTAGAQQALPKKCRDLGIFSVPSTIGDCTFADAMLDLGALINVMPTWIYKSLNF</sequence>
<evidence type="ECO:0000259" key="3">
    <source>
        <dbReference type="Pfam" id="PF14364"/>
    </source>
</evidence>
<keyword evidence="5" id="KW-1185">Reference proteome</keyword>
<evidence type="ECO:0000313" key="4">
    <source>
        <dbReference type="EMBL" id="RDX72891.1"/>
    </source>
</evidence>
<proteinExistence type="predicted"/>
<feature type="domain" description="DUF4408" evidence="3">
    <location>
        <begin position="19"/>
        <end position="51"/>
    </location>
</feature>
<dbReference type="Pfam" id="PF14364">
    <property type="entry name" value="DUF4408"/>
    <property type="match status" value="1"/>
</dbReference>
<evidence type="ECO:0000313" key="5">
    <source>
        <dbReference type="Proteomes" id="UP000257109"/>
    </source>
</evidence>
<dbReference type="PANTHER" id="PTHR33067">
    <property type="entry name" value="RNA-DIRECTED DNA POLYMERASE-RELATED"/>
    <property type="match status" value="1"/>
</dbReference>
<dbReference type="OrthoDB" id="1933168at2759"/>
<evidence type="ECO:0000256" key="1">
    <source>
        <dbReference type="SAM" id="MobiDB-lite"/>
    </source>
</evidence>
<dbReference type="PANTHER" id="PTHR33067:SF9">
    <property type="entry name" value="RNA-DIRECTED DNA POLYMERASE"/>
    <property type="match status" value="1"/>
</dbReference>
<keyword evidence="2" id="KW-1133">Transmembrane helix</keyword>
<dbReference type="EMBL" id="QJKJ01010722">
    <property type="protein sequence ID" value="RDX72891.1"/>
    <property type="molecule type" value="Genomic_DNA"/>
</dbReference>
<name>A0A371F3L3_MUCPR</name>
<reference evidence="4" key="1">
    <citation type="submission" date="2018-05" db="EMBL/GenBank/DDBJ databases">
        <title>Draft genome of Mucuna pruriens seed.</title>
        <authorList>
            <person name="Nnadi N.E."/>
            <person name="Vos R."/>
            <person name="Hasami M.H."/>
            <person name="Devisetty U.K."/>
            <person name="Aguiy J.C."/>
        </authorList>
    </citation>
    <scope>NUCLEOTIDE SEQUENCE [LARGE SCALE GENOMIC DNA]</scope>
    <source>
        <strain evidence="4">JCA_2017</strain>
    </source>
</reference>
<gene>
    <name evidence="4" type="ORF">CR513_47568</name>
</gene>
<feature type="region of interest" description="Disordered" evidence="1">
    <location>
        <begin position="157"/>
        <end position="185"/>
    </location>
</feature>
<feature type="non-terminal residue" evidence="4">
    <location>
        <position position="1"/>
    </location>
</feature>
<feature type="transmembrane region" description="Helical" evidence="2">
    <location>
        <begin position="20"/>
        <end position="46"/>
    </location>
</feature>
<feature type="compositionally biased region" description="Acidic residues" evidence="1">
    <location>
        <begin position="165"/>
        <end position="183"/>
    </location>
</feature>
<accession>A0A371F3L3</accession>
<organism evidence="4 5">
    <name type="scientific">Mucuna pruriens</name>
    <name type="common">Velvet bean</name>
    <name type="synonym">Dolichos pruriens</name>
    <dbReference type="NCBI Taxonomy" id="157652"/>
    <lineage>
        <taxon>Eukaryota</taxon>
        <taxon>Viridiplantae</taxon>
        <taxon>Streptophyta</taxon>
        <taxon>Embryophyta</taxon>
        <taxon>Tracheophyta</taxon>
        <taxon>Spermatophyta</taxon>
        <taxon>Magnoliopsida</taxon>
        <taxon>eudicotyledons</taxon>
        <taxon>Gunneridae</taxon>
        <taxon>Pentapetalae</taxon>
        <taxon>rosids</taxon>
        <taxon>fabids</taxon>
        <taxon>Fabales</taxon>
        <taxon>Fabaceae</taxon>
        <taxon>Papilionoideae</taxon>
        <taxon>50 kb inversion clade</taxon>
        <taxon>NPAAA clade</taxon>
        <taxon>indigoferoid/millettioid clade</taxon>
        <taxon>Phaseoleae</taxon>
        <taxon>Mucuna</taxon>
    </lineage>
</organism>